<keyword evidence="3" id="KW-1185">Reference proteome</keyword>
<accession>A0A0H4PAA3</accession>
<reference evidence="2 3" key="1">
    <citation type="submission" date="2015-07" db="EMBL/GenBank/DDBJ databases">
        <authorList>
            <person name="Kim K.M."/>
        </authorList>
    </citation>
    <scope>NUCLEOTIDE SEQUENCE [LARGE SCALE GENOMIC DNA]</scope>
    <source>
        <strain evidence="2 3">KCTC 12363</strain>
    </source>
</reference>
<evidence type="ECO:0000313" key="2">
    <source>
        <dbReference type="EMBL" id="AKP50045.1"/>
    </source>
</evidence>
<organism evidence="2 3">
    <name type="scientific">Cyclobacterium amurskyense</name>
    <dbReference type="NCBI Taxonomy" id="320787"/>
    <lineage>
        <taxon>Bacteria</taxon>
        <taxon>Pseudomonadati</taxon>
        <taxon>Bacteroidota</taxon>
        <taxon>Cytophagia</taxon>
        <taxon>Cytophagales</taxon>
        <taxon>Cyclobacteriaceae</taxon>
        <taxon>Cyclobacterium</taxon>
    </lineage>
</organism>
<dbReference type="AlphaFoldDB" id="A0A0H4PAA3"/>
<protein>
    <submittedName>
        <fullName evidence="2">Uncharacterized protein</fullName>
    </submittedName>
</protein>
<keyword evidence="1" id="KW-1133">Transmembrane helix</keyword>
<feature type="transmembrane region" description="Helical" evidence="1">
    <location>
        <begin position="18"/>
        <end position="40"/>
    </location>
</feature>
<evidence type="ECO:0000313" key="3">
    <source>
        <dbReference type="Proteomes" id="UP000036520"/>
    </source>
</evidence>
<dbReference type="Proteomes" id="UP000036520">
    <property type="component" value="Chromosome"/>
</dbReference>
<evidence type="ECO:0000256" key="1">
    <source>
        <dbReference type="SAM" id="Phobius"/>
    </source>
</evidence>
<keyword evidence="1" id="KW-0812">Transmembrane</keyword>
<dbReference type="EMBL" id="CP012040">
    <property type="protein sequence ID" value="AKP50045.1"/>
    <property type="molecule type" value="Genomic_DNA"/>
</dbReference>
<proteinExistence type="predicted"/>
<name>A0A0H4PAA3_9BACT</name>
<gene>
    <name evidence="2" type="ORF">CA2015_0578</name>
</gene>
<dbReference type="KEGG" id="camu:CA2015_0578"/>
<sequence>MTFYILTFRPMEKQFKKYFLLLLSACIGIVLLFGALNVFLDVFGLFDFRDKDKVRVYGEERFSKYLMTFNHIPKHFEGMILGPSLSANLNPQVIPDKNYYNLSLMGARMDNVLSLASNILENNDTIKEAIVCIHPYVTADTGAKGTDFMNPDTYWKAFGSVNLLRVYGLGVIRNLDLWPSKYPKNQYEVNGSNSFESLFRVEDVSGRIAKEVDNVKINEFEIGSSYRKDFKTLLTLLQKHNIKTFIYYHPVPYPIYLEHRDKMDNYWEDILSGTNVKKEKLFSYYNFNKPEFSGFSGDVSNYIDHGHLSIKGQETLIKEIMVKWNQIDH</sequence>
<dbReference type="STRING" id="320787.CA2015_0578"/>
<keyword evidence="1" id="KW-0472">Membrane</keyword>